<sequence length="238" mass="26429">MIADVPPTYNSLSSRDFRGAMGIEVETKITIDLSKVKFAVYLAPGPPRSGARPAGGDPPRQPSLASHFHTLVRILDHATIPLETYFITGGEGQPAGCDSADVDGGSNEDSGCWCRKSLTILGSISYLTHLYNNSLKYQQHQHLKKSRASRKRAECPLLIGGFFYTHYHGPDIYDKSRNKPENFDINVATRIDIRTFLTATMKTYENTFVSLSHQFIHIMYKGVGNGLYSKGYSSLKSF</sequence>
<name>A0A834M7E8_RHYFE</name>
<gene>
    <name evidence="1" type="ORF">GWI33_013889</name>
</gene>
<dbReference type="AlphaFoldDB" id="A0A834M7E8"/>
<dbReference type="Proteomes" id="UP000625711">
    <property type="component" value="Unassembled WGS sequence"/>
</dbReference>
<organism evidence="1 2">
    <name type="scientific">Rhynchophorus ferrugineus</name>
    <name type="common">Red palm weevil</name>
    <name type="synonym">Curculio ferrugineus</name>
    <dbReference type="NCBI Taxonomy" id="354439"/>
    <lineage>
        <taxon>Eukaryota</taxon>
        <taxon>Metazoa</taxon>
        <taxon>Ecdysozoa</taxon>
        <taxon>Arthropoda</taxon>
        <taxon>Hexapoda</taxon>
        <taxon>Insecta</taxon>
        <taxon>Pterygota</taxon>
        <taxon>Neoptera</taxon>
        <taxon>Endopterygota</taxon>
        <taxon>Coleoptera</taxon>
        <taxon>Polyphaga</taxon>
        <taxon>Cucujiformia</taxon>
        <taxon>Curculionidae</taxon>
        <taxon>Dryophthorinae</taxon>
        <taxon>Rhynchophorus</taxon>
    </lineage>
</organism>
<dbReference type="EMBL" id="JAACXV010013445">
    <property type="protein sequence ID" value="KAF7273403.1"/>
    <property type="molecule type" value="Genomic_DNA"/>
</dbReference>
<accession>A0A834M7E8</accession>
<keyword evidence="2" id="KW-1185">Reference proteome</keyword>
<evidence type="ECO:0000313" key="1">
    <source>
        <dbReference type="EMBL" id="KAF7273403.1"/>
    </source>
</evidence>
<proteinExistence type="predicted"/>
<comment type="caution">
    <text evidence="1">The sequence shown here is derived from an EMBL/GenBank/DDBJ whole genome shotgun (WGS) entry which is preliminary data.</text>
</comment>
<protein>
    <submittedName>
        <fullName evidence="1">Uncharacterized protein</fullName>
    </submittedName>
</protein>
<evidence type="ECO:0000313" key="2">
    <source>
        <dbReference type="Proteomes" id="UP000625711"/>
    </source>
</evidence>
<reference evidence="1" key="1">
    <citation type="submission" date="2020-08" db="EMBL/GenBank/DDBJ databases">
        <title>Genome sequencing and assembly of the red palm weevil Rhynchophorus ferrugineus.</title>
        <authorList>
            <person name="Dias G.B."/>
            <person name="Bergman C.M."/>
            <person name="Manee M."/>
        </authorList>
    </citation>
    <scope>NUCLEOTIDE SEQUENCE</scope>
    <source>
        <strain evidence="1">AA-2017</strain>
        <tissue evidence="1">Whole larva</tissue>
    </source>
</reference>